<evidence type="ECO:0000313" key="2">
    <source>
        <dbReference type="EMBL" id="CAD7415767.1"/>
    </source>
</evidence>
<dbReference type="EMBL" id="OC326551">
    <property type="protein sequence ID" value="CAD7415767.1"/>
    <property type="molecule type" value="Genomic_DNA"/>
</dbReference>
<accession>A0A7R9HBG2</accession>
<evidence type="ECO:0000256" key="1">
    <source>
        <dbReference type="SAM" id="MobiDB-lite"/>
    </source>
</evidence>
<organism evidence="2">
    <name type="scientific">Timema cristinae</name>
    <name type="common">Walking stick</name>
    <dbReference type="NCBI Taxonomy" id="61476"/>
    <lineage>
        <taxon>Eukaryota</taxon>
        <taxon>Metazoa</taxon>
        <taxon>Ecdysozoa</taxon>
        <taxon>Arthropoda</taxon>
        <taxon>Hexapoda</taxon>
        <taxon>Insecta</taxon>
        <taxon>Pterygota</taxon>
        <taxon>Neoptera</taxon>
        <taxon>Polyneoptera</taxon>
        <taxon>Phasmatodea</taxon>
        <taxon>Timematodea</taxon>
        <taxon>Timematoidea</taxon>
        <taxon>Timematidae</taxon>
        <taxon>Timema</taxon>
    </lineage>
</organism>
<sequence length="157" mass="17720">MVPLLQQLQILLSGEMSTLPNSRASPMSDVASETGFTTLSLRDKALIKRNINRQHNSNFRLLGGIEAALHYGKRRQYVACSHVAAEVGFCLPFRRQWKQDNNPNGPIDYCCKHERLEEVVPDTEAGKEDKDMEAQPSGGESELSSKSKKEEHYQRMT</sequence>
<feature type="region of interest" description="Disordered" evidence="1">
    <location>
        <begin position="120"/>
        <end position="157"/>
    </location>
</feature>
<feature type="compositionally biased region" description="Basic and acidic residues" evidence="1">
    <location>
        <begin position="120"/>
        <end position="133"/>
    </location>
</feature>
<proteinExistence type="predicted"/>
<dbReference type="AlphaFoldDB" id="A0A7R9HBG2"/>
<gene>
    <name evidence="2" type="ORF">TCEB3V08_LOCUS12532</name>
</gene>
<protein>
    <submittedName>
        <fullName evidence="2">Uncharacterized protein</fullName>
    </submittedName>
</protein>
<feature type="compositionally biased region" description="Basic and acidic residues" evidence="1">
    <location>
        <begin position="143"/>
        <end position="157"/>
    </location>
</feature>
<name>A0A7R9HBG2_TIMCR</name>
<reference evidence="2" key="1">
    <citation type="submission" date="2020-11" db="EMBL/GenBank/DDBJ databases">
        <authorList>
            <person name="Tran Van P."/>
        </authorList>
    </citation>
    <scope>NUCLEOTIDE SEQUENCE</scope>
</reference>